<dbReference type="EMBL" id="JENY01000043">
    <property type="protein sequence ID" value="EXL01480.1"/>
    <property type="molecule type" value="Genomic_DNA"/>
</dbReference>
<comment type="caution">
    <text evidence="2">The sequence shown here is derived from an EMBL/GenBank/DDBJ whole genome shotgun (WGS) entry which is preliminary data.</text>
</comment>
<evidence type="ECO:0000313" key="3">
    <source>
        <dbReference type="Proteomes" id="UP000019849"/>
    </source>
</evidence>
<reference evidence="2 3" key="1">
    <citation type="submission" date="2014-02" db="EMBL/GenBank/DDBJ databases">
        <title>Aquamicrobium defluvii Genome sequencing.</title>
        <authorList>
            <person name="Wang X."/>
        </authorList>
    </citation>
    <scope>NUCLEOTIDE SEQUENCE [LARGE SCALE GENOMIC DNA]</scope>
    <source>
        <strain evidence="2 3">W13Z1</strain>
    </source>
</reference>
<feature type="region of interest" description="Disordered" evidence="1">
    <location>
        <begin position="1"/>
        <end position="49"/>
    </location>
</feature>
<proteinExistence type="predicted"/>
<feature type="compositionally biased region" description="Polar residues" evidence="1">
    <location>
        <begin position="28"/>
        <end position="41"/>
    </location>
</feature>
<dbReference type="Proteomes" id="UP000019849">
    <property type="component" value="Unassembled WGS sequence"/>
</dbReference>
<dbReference type="AlphaFoldDB" id="A0A011UZ81"/>
<organism evidence="2 3">
    <name type="scientific">Aquamicrobium defluvii</name>
    <dbReference type="NCBI Taxonomy" id="69279"/>
    <lineage>
        <taxon>Bacteria</taxon>
        <taxon>Pseudomonadati</taxon>
        <taxon>Pseudomonadota</taxon>
        <taxon>Alphaproteobacteria</taxon>
        <taxon>Hyphomicrobiales</taxon>
        <taxon>Phyllobacteriaceae</taxon>
        <taxon>Aquamicrobium</taxon>
    </lineage>
</organism>
<dbReference type="HOGENOM" id="CLU_2491050_0_0_5"/>
<protein>
    <submittedName>
        <fullName evidence="2">Uncharacterized protein</fullName>
    </submittedName>
</protein>
<evidence type="ECO:0000313" key="2">
    <source>
        <dbReference type="EMBL" id="EXL01480.1"/>
    </source>
</evidence>
<sequence length="86" mass="9795">MQPADRGCGKPEKVVYGADRPAGDQRQRTVQPIRQPLQDSGQIGGHDNGFRRLRDVEKRAVYVQKEREARGIFRKRAGRPAMPVQR</sequence>
<name>A0A011UZ81_9HYPH</name>
<gene>
    <name evidence="2" type="ORF">BG36_19170</name>
</gene>
<accession>A0A011UZ81</accession>
<evidence type="ECO:0000256" key="1">
    <source>
        <dbReference type="SAM" id="MobiDB-lite"/>
    </source>
</evidence>